<proteinExistence type="predicted"/>
<gene>
    <name evidence="1" type="ORF">LX64_01258</name>
</gene>
<dbReference type="InterPro" id="IPR058238">
    <property type="entry name" value="Lant_leader_dom"/>
</dbReference>
<name>A0A327QXC2_9BACT</name>
<comment type="caution">
    <text evidence="1">The sequence shown here is derived from an EMBL/GenBank/DDBJ whole genome shotgun (WGS) entry which is preliminary data.</text>
</comment>
<protein>
    <recommendedName>
        <fullName evidence="3">Natural product</fullName>
    </recommendedName>
</protein>
<evidence type="ECO:0008006" key="3">
    <source>
        <dbReference type="Google" id="ProtNLM"/>
    </source>
</evidence>
<dbReference type="EMBL" id="QLLL01000002">
    <property type="protein sequence ID" value="RAJ08605.1"/>
    <property type="molecule type" value="Genomic_DNA"/>
</dbReference>
<dbReference type="Proteomes" id="UP000249547">
    <property type="component" value="Unassembled WGS sequence"/>
</dbReference>
<organism evidence="1 2">
    <name type="scientific">Chitinophaga skermanii</name>
    <dbReference type="NCBI Taxonomy" id="331697"/>
    <lineage>
        <taxon>Bacteria</taxon>
        <taxon>Pseudomonadati</taxon>
        <taxon>Bacteroidota</taxon>
        <taxon>Chitinophagia</taxon>
        <taxon>Chitinophagales</taxon>
        <taxon>Chitinophagaceae</taxon>
        <taxon>Chitinophaga</taxon>
    </lineage>
</organism>
<evidence type="ECO:0000313" key="1">
    <source>
        <dbReference type="EMBL" id="RAJ08605.1"/>
    </source>
</evidence>
<dbReference type="NCBIfam" id="NF038153">
    <property type="entry name" value="lant_leader_L1a"/>
    <property type="match status" value="1"/>
</dbReference>
<reference evidence="1 2" key="1">
    <citation type="submission" date="2018-06" db="EMBL/GenBank/DDBJ databases">
        <title>Genomic Encyclopedia of Archaeal and Bacterial Type Strains, Phase II (KMG-II): from individual species to whole genera.</title>
        <authorList>
            <person name="Goeker M."/>
        </authorList>
    </citation>
    <scope>NUCLEOTIDE SEQUENCE [LARGE SCALE GENOMIC DNA]</scope>
    <source>
        <strain evidence="1 2">DSM 23857</strain>
    </source>
</reference>
<evidence type="ECO:0000313" key="2">
    <source>
        <dbReference type="Proteomes" id="UP000249547"/>
    </source>
</evidence>
<accession>A0A327QXC2</accession>
<keyword evidence="2" id="KW-1185">Reference proteome</keyword>
<dbReference type="OrthoDB" id="679924at2"/>
<dbReference type="RefSeq" id="WP_111596739.1">
    <property type="nucleotide sequence ID" value="NZ_QLLL01000002.1"/>
</dbReference>
<dbReference type="AlphaFoldDB" id="A0A327QXC2"/>
<sequence length="61" mass="6927">MKKKKLDLQKKLNINKSTVAQLTTDQQALVKGGIITLNVRCETNQASCNTFRWTEDQCILC</sequence>